<feature type="region of interest" description="Disordered" evidence="1">
    <location>
        <begin position="1"/>
        <end position="24"/>
    </location>
</feature>
<dbReference type="HOGENOM" id="CLU_1443205_0_0_1"/>
<evidence type="ECO:0008006" key="4">
    <source>
        <dbReference type="Google" id="ProtNLM"/>
    </source>
</evidence>
<keyword evidence="3" id="KW-1185">Reference proteome</keyword>
<protein>
    <recommendedName>
        <fullName evidence="4">DUF834 domain-containing protein</fullName>
    </recommendedName>
</protein>
<dbReference type="Gramene" id="ORUFI08G07160.1">
    <property type="protein sequence ID" value="ORUFI08G07160.1"/>
    <property type="gene ID" value="ORUFI08G07160"/>
</dbReference>
<dbReference type="EnsemblPlants" id="ORUFI08G07160.1">
    <property type="protein sequence ID" value="ORUFI08G07160.1"/>
    <property type="gene ID" value="ORUFI08G07160"/>
</dbReference>
<proteinExistence type="predicted"/>
<evidence type="ECO:0000313" key="3">
    <source>
        <dbReference type="Proteomes" id="UP000008022"/>
    </source>
</evidence>
<reference evidence="2" key="2">
    <citation type="submission" date="2015-06" db="UniProtKB">
        <authorList>
            <consortium name="EnsemblPlants"/>
        </authorList>
    </citation>
    <scope>IDENTIFICATION</scope>
</reference>
<evidence type="ECO:0000256" key="1">
    <source>
        <dbReference type="SAM" id="MobiDB-lite"/>
    </source>
</evidence>
<reference evidence="3" key="1">
    <citation type="submission" date="2013-06" db="EMBL/GenBank/DDBJ databases">
        <authorList>
            <person name="Zhao Q."/>
        </authorList>
    </citation>
    <scope>NUCLEOTIDE SEQUENCE</scope>
    <source>
        <strain evidence="3">cv. W1943</strain>
    </source>
</reference>
<organism evidence="2 3">
    <name type="scientific">Oryza rufipogon</name>
    <name type="common">Brownbeard rice</name>
    <name type="synonym">Asian wild rice</name>
    <dbReference type="NCBI Taxonomy" id="4529"/>
    <lineage>
        <taxon>Eukaryota</taxon>
        <taxon>Viridiplantae</taxon>
        <taxon>Streptophyta</taxon>
        <taxon>Embryophyta</taxon>
        <taxon>Tracheophyta</taxon>
        <taxon>Spermatophyta</taxon>
        <taxon>Magnoliopsida</taxon>
        <taxon>Liliopsida</taxon>
        <taxon>Poales</taxon>
        <taxon>Poaceae</taxon>
        <taxon>BOP clade</taxon>
        <taxon>Oryzoideae</taxon>
        <taxon>Oryzeae</taxon>
        <taxon>Oryzinae</taxon>
        <taxon>Oryza</taxon>
    </lineage>
</organism>
<dbReference type="AlphaFoldDB" id="A0A0E0QFR2"/>
<accession>A0A0E0QFR2</accession>
<evidence type="ECO:0000313" key="2">
    <source>
        <dbReference type="EnsemblPlants" id="ORUFI08G07160.1"/>
    </source>
</evidence>
<name>A0A0E0QFR2_ORYRU</name>
<dbReference type="Proteomes" id="UP000008022">
    <property type="component" value="Unassembled WGS sequence"/>
</dbReference>
<sequence length="206" mass="21609">MEGSSLRRRLDGVGSAAGHDGGAAVPGESEGFGLRLLEWRLRVVWRVSWREGGARGGCGGCRDAFGVSRAQAVSAGNTTGKASAASALQDLQREVKGVGRGRQGGRSRLVASGVGFGRGRRLRVSEARGEAGFAGGRLGGRGIGFADGRRSEIRGQRKNGRLGGDDLRLASYVFDGMPARKERGRNRRERWGAGPLVGGVQGAWAH</sequence>